<evidence type="ECO:0000256" key="1">
    <source>
        <dbReference type="SAM" id="MobiDB-lite"/>
    </source>
</evidence>
<name>A0ABX6P5Z6_9BURK</name>
<dbReference type="Proteomes" id="UP000500826">
    <property type="component" value="Chromosome"/>
</dbReference>
<accession>A0ABX6P5Z6</accession>
<evidence type="ECO:0000313" key="3">
    <source>
        <dbReference type="Proteomes" id="UP000500826"/>
    </source>
</evidence>
<feature type="region of interest" description="Disordered" evidence="1">
    <location>
        <begin position="40"/>
        <end position="64"/>
    </location>
</feature>
<protein>
    <submittedName>
        <fullName evidence="2">Uncharacterized protein</fullName>
    </submittedName>
</protein>
<proteinExistence type="predicted"/>
<evidence type="ECO:0000313" key="2">
    <source>
        <dbReference type="EMBL" id="QJW85515.1"/>
    </source>
</evidence>
<dbReference type="EMBL" id="CP053418">
    <property type="protein sequence ID" value="QJW85515.1"/>
    <property type="molecule type" value="Genomic_DNA"/>
</dbReference>
<gene>
    <name evidence="2" type="ORF">HK414_26160</name>
</gene>
<reference evidence="2 3" key="1">
    <citation type="submission" date="2020-05" db="EMBL/GenBank/DDBJ databases">
        <title>Ramlibacter rhizophilus sp. nov., isolated from rhizosphere soil of national flower Mugunghwa from South Korea.</title>
        <authorList>
            <person name="Zheng-Fei Y."/>
            <person name="Huan T."/>
        </authorList>
    </citation>
    <scope>NUCLEOTIDE SEQUENCE [LARGE SCALE GENOMIC DNA]</scope>
    <source>
        <strain evidence="2 3">H242</strain>
    </source>
</reference>
<sequence>MIASVAPPASSGEISLTGRVGRKADCASAGSGKAAVAASAAMAPSSERRSGTKVADMASPVDLY</sequence>
<keyword evidence="3" id="KW-1185">Reference proteome</keyword>
<organism evidence="2 3">
    <name type="scientific">Ramlibacter terrae</name>
    <dbReference type="NCBI Taxonomy" id="2732511"/>
    <lineage>
        <taxon>Bacteria</taxon>
        <taxon>Pseudomonadati</taxon>
        <taxon>Pseudomonadota</taxon>
        <taxon>Betaproteobacteria</taxon>
        <taxon>Burkholderiales</taxon>
        <taxon>Comamonadaceae</taxon>
        <taxon>Ramlibacter</taxon>
    </lineage>
</organism>